<dbReference type="Proteomes" id="UP000314294">
    <property type="component" value="Unassembled WGS sequence"/>
</dbReference>
<accession>A0A4Z2F9D0</accession>
<organism evidence="1 2">
    <name type="scientific">Liparis tanakae</name>
    <name type="common">Tanaka's snailfish</name>
    <dbReference type="NCBI Taxonomy" id="230148"/>
    <lineage>
        <taxon>Eukaryota</taxon>
        <taxon>Metazoa</taxon>
        <taxon>Chordata</taxon>
        <taxon>Craniata</taxon>
        <taxon>Vertebrata</taxon>
        <taxon>Euteleostomi</taxon>
        <taxon>Actinopterygii</taxon>
        <taxon>Neopterygii</taxon>
        <taxon>Teleostei</taxon>
        <taxon>Neoteleostei</taxon>
        <taxon>Acanthomorphata</taxon>
        <taxon>Eupercaria</taxon>
        <taxon>Perciformes</taxon>
        <taxon>Cottioidei</taxon>
        <taxon>Cottales</taxon>
        <taxon>Liparidae</taxon>
        <taxon>Liparis</taxon>
    </lineage>
</organism>
<reference evidence="1 2" key="1">
    <citation type="submission" date="2019-03" db="EMBL/GenBank/DDBJ databases">
        <title>First draft genome of Liparis tanakae, snailfish: a comprehensive survey of snailfish specific genes.</title>
        <authorList>
            <person name="Kim W."/>
            <person name="Song I."/>
            <person name="Jeong J.-H."/>
            <person name="Kim D."/>
            <person name="Kim S."/>
            <person name="Ryu S."/>
            <person name="Song J.Y."/>
            <person name="Lee S.K."/>
        </authorList>
    </citation>
    <scope>NUCLEOTIDE SEQUENCE [LARGE SCALE GENOMIC DNA]</scope>
    <source>
        <tissue evidence="1">Muscle</tissue>
    </source>
</reference>
<gene>
    <name evidence="1" type="ORF">EYF80_052344</name>
</gene>
<evidence type="ECO:0000313" key="1">
    <source>
        <dbReference type="EMBL" id="TNN37483.1"/>
    </source>
</evidence>
<protein>
    <submittedName>
        <fullName evidence="1">Uncharacterized protein</fullName>
    </submittedName>
</protein>
<keyword evidence="2" id="KW-1185">Reference proteome</keyword>
<proteinExistence type="predicted"/>
<dbReference type="EMBL" id="SRLO01001481">
    <property type="protein sequence ID" value="TNN37483.1"/>
    <property type="molecule type" value="Genomic_DNA"/>
</dbReference>
<dbReference type="AlphaFoldDB" id="A0A4Z2F9D0"/>
<evidence type="ECO:0000313" key="2">
    <source>
        <dbReference type="Proteomes" id="UP000314294"/>
    </source>
</evidence>
<name>A0A4Z2F9D0_9TELE</name>
<sequence length="67" mass="7753">MPSPPALVLSRKTKMSVLHECEEGEENEEEKKKEKRIVYKRGEGKRPYTSATMSLRSEILEEPSSRM</sequence>
<comment type="caution">
    <text evidence="1">The sequence shown here is derived from an EMBL/GenBank/DDBJ whole genome shotgun (WGS) entry which is preliminary data.</text>
</comment>